<organism evidence="5 6">
    <name type="scientific">Clostridium frigoriphilum</name>
    <dbReference type="NCBI Taxonomy" id="443253"/>
    <lineage>
        <taxon>Bacteria</taxon>
        <taxon>Bacillati</taxon>
        <taxon>Bacillota</taxon>
        <taxon>Clostridia</taxon>
        <taxon>Eubacteriales</taxon>
        <taxon>Clostridiaceae</taxon>
        <taxon>Clostridium</taxon>
    </lineage>
</organism>
<keyword evidence="2" id="KW-0812">Transmembrane</keyword>
<evidence type="ECO:0000313" key="5">
    <source>
        <dbReference type="EMBL" id="MEF2113733.1"/>
    </source>
</evidence>
<protein>
    <submittedName>
        <fullName evidence="5">Penicillin-binding transpeptidase domain-containing protein</fullName>
    </submittedName>
</protein>
<proteinExistence type="inferred from homology"/>
<evidence type="ECO:0000259" key="3">
    <source>
        <dbReference type="Pfam" id="PF00905"/>
    </source>
</evidence>
<sequence length="904" mass="100145">MKKKKKFNKINSLFIIMLVIFLIISSKLYYMQIIKGQYYKDLATVSSHKSITIEAPRGLIKDKNGIVLATEVLGYNLTYTDSTKSSKQLFATLQKVFKILDKNGESQTDNFPLKIKPYRFEFSSSDPNVVQGLKLRFLKERWIQDSILKVKFKNKKEADLTKDEKTKLNNELLKLTPEQIYNKLLNDYGVIKGISSLSIKETPELIRRYLIVKDGIKMNSFSAYKPISIATNIKEDTSLIFEQNLSELPGIKVENQPTRKYPYGQLASTVLGYISKISSADKEKYLAKGYDTSSDYVGISGIEAALESSLKGDNGEKVIQKQGKLNKEVISKKVTPGRNVQLTIDANLQYATENALNSQMKILRGLNEVQGLNVSNATRAAAVAIDIHTGGILALASMPGYNPNDFSTSQGLTDIQSKKYFNPDYEVMAKAQNKPQDIIDYMFPIDKSIKGNTTVRKDLYDYYPKYLYNYATMSLIPPGSTFKPMTAIAGLETGVIDGESTYDDQAGYDMAGTGALSGKNWNIFATDKAQGIIKVVKALAVSSNPFFMNVGQKLREKFGDDVLAKYAWTFGLGADPKISNPSTGIELNENFGQVYNKTSMKTLSASQAIYTIEQDLSLGVGGTGSNFPQIDLYDRDGDNLIVYDGKKLSEIKVQIKNYIKDSVKNGTFSKTNYNGLFKQLIVTDPKYKGKNFTDSNLQAIVSDVNYRAVQEGHGSLSLPHNILNASIGQGMDSFTPLQMANYIATIANGGTRYKVHLVDTIKDSNGNLVSKIKPTVLTKTNLSTTTRDLVMEGMNNVTSAEGGTDGTAYEALKDFPISTGGKTGTAQFSSLDLMNKVGRGDYAWYVGYAPAKDPQIAISIVIFDGGYGSYAANVARGMYESYFRNDPRMAKYKDTFDIKIKRMD</sequence>
<dbReference type="InterPro" id="IPR050515">
    <property type="entry name" value="Beta-lactam/transpept"/>
</dbReference>
<evidence type="ECO:0000256" key="1">
    <source>
        <dbReference type="ARBA" id="ARBA00007171"/>
    </source>
</evidence>
<comment type="similarity">
    <text evidence="1">Belongs to the transpeptidase family.</text>
</comment>
<name>A0ABU7UR12_9CLOT</name>
<dbReference type="RefSeq" id="WP_216252229.1">
    <property type="nucleotide sequence ID" value="NZ_JAZHFS010000015.1"/>
</dbReference>
<dbReference type="InterPro" id="IPR005311">
    <property type="entry name" value="PBP_dimer"/>
</dbReference>
<dbReference type="Pfam" id="PF00905">
    <property type="entry name" value="Transpeptidase"/>
    <property type="match status" value="2"/>
</dbReference>
<dbReference type="InterPro" id="IPR001460">
    <property type="entry name" value="PCN-bd_Tpept"/>
</dbReference>
<reference evidence="5 6" key="1">
    <citation type="submission" date="2023-11" db="EMBL/GenBank/DDBJ databases">
        <title>Draft genome sequence of a psychrophilic Clostridium strain from permafrost water brine.</title>
        <authorList>
            <person name="Shcherbakova V.A."/>
            <person name="Trubitsyn V.E."/>
            <person name="Zakharyuk A.G."/>
        </authorList>
    </citation>
    <scope>NUCLEOTIDE SEQUENCE [LARGE SCALE GENOMIC DNA]</scope>
    <source>
        <strain evidence="5 6">14F</strain>
    </source>
</reference>
<evidence type="ECO:0000313" key="6">
    <source>
        <dbReference type="Proteomes" id="UP001498469"/>
    </source>
</evidence>
<dbReference type="EMBL" id="JAZHFS010000015">
    <property type="protein sequence ID" value="MEF2113733.1"/>
    <property type="molecule type" value="Genomic_DNA"/>
</dbReference>
<gene>
    <name evidence="5" type="ORF">SJI18_15615</name>
</gene>
<feature type="transmembrane region" description="Helical" evidence="2">
    <location>
        <begin position="12"/>
        <end position="30"/>
    </location>
</feature>
<feature type="domain" description="Penicillin-binding protein dimerisation" evidence="4">
    <location>
        <begin position="53"/>
        <end position="322"/>
    </location>
</feature>
<dbReference type="Proteomes" id="UP001498469">
    <property type="component" value="Unassembled WGS sequence"/>
</dbReference>
<accession>A0ABU7UR12</accession>
<evidence type="ECO:0000256" key="2">
    <source>
        <dbReference type="SAM" id="Phobius"/>
    </source>
</evidence>
<keyword evidence="2" id="KW-1133">Transmembrane helix</keyword>
<comment type="caution">
    <text evidence="5">The sequence shown here is derived from an EMBL/GenBank/DDBJ whole genome shotgun (WGS) entry which is preliminary data.</text>
</comment>
<dbReference type="PANTHER" id="PTHR30627:SF2">
    <property type="entry name" value="PEPTIDOGLYCAN D,D-TRANSPEPTIDASE MRDA"/>
    <property type="match status" value="1"/>
</dbReference>
<keyword evidence="2" id="KW-0472">Membrane</keyword>
<feature type="domain" description="Penicillin-binding protein transpeptidase" evidence="3">
    <location>
        <begin position="724"/>
        <end position="875"/>
    </location>
</feature>
<feature type="domain" description="Penicillin-binding protein transpeptidase" evidence="3">
    <location>
        <begin position="381"/>
        <end position="586"/>
    </location>
</feature>
<keyword evidence="6" id="KW-1185">Reference proteome</keyword>
<evidence type="ECO:0000259" key="4">
    <source>
        <dbReference type="Pfam" id="PF03717"/>
    </source>
</evidence>
<dbReference type="PANTHER" id="PTHR30627">
    <property type="entry name" value="PEPTIDOGLYCAN D,D-TRANSPEPTIDASE"/>
    <property type="match status" value="1"/>
</dbReference>
<dbReference type="Pfam" id="PF03717">
    <property type="entry name" value="PBP_dimer"/>
    <property type="match status" value="1"/>
</dbReference>